<evidence type="ECO:0000313" key="2">
    <source>
        <dbReference type="EMBL" id="CEF99110.1"/>
    </source>
</evidence>
<protein>
    <submittedName>
        <fullName evidence="2">Unnamed product</fullName>
    </submittedName>
</protein>
<name>A0A090M4E7_OSTTA</name>
<dbReference type="EMBL" id="CAID01000009">
    <property type="protein sequence ID" value="CEF99110.1"/>
    <property type="molecule type" value="Genomic_DNA"/>
</dbReference>
<gene>
    <name evidence="2" type="ORF">OT_ostta09g02900</name>
</gene>
<dbReference type="InParanoid" id="A0A090M4E7"/>
<dbReference type="KEGG" id="ota:OT_ostta09g02900"/>
<sequence length="129" mass="14423">MARPSARSRRRSMAVIALALVLARTGAAPGHRKRRERALRTSSLDRELAVRREECARESTARSECVDASDPSRLENCALRCASAMCYDEVYGSDPLEEGEVDVERGRAYRTCARGELRKLRGYQTFGAE</sequence>
<dbReference type="OrthoDB" id="498361at2759"/>
<keyword evidence="1" id="KW-0732">Signal</keyword>
<dbReference type="Pfam" id="PF16029">
    <property type="entry name" value="DUF4787"/>
    <property type="match status" value="1"/>
</dbReference>
<accession>A0A090M4E7</accession>
<dbReference type="AlphaFoldDB" id="A0A090M4E7"/>
<comment type="caution">
    <text evidence="2">The sequence shown here is derived from an EMBL/GenBank/DDBJ whole genome shotgun (WGS) entry which is preliminary data.</text>
</comment>
<dbReference type="GeneID" id="34946135"/>
<dbReference type="PANTHER" id="PTHR35455">
    <property type="entry name" value="UNNAMED PRODUCT"/>
    <property type="match status" value="1"/>
</dbReference>
<keyword evidence="3" id="KW-1185">Reference proteome</keyword>
<feature type="chain" id="PRO_5001859621" evidence="1">
    <location>
        <begin position="28"/>
        <end position="129"/>
    </location>
</feature>
<organism evidence="2 3">
    <name type="scientific">Ostreococcus tauri</name>
    <name type="common">Marine green alga</name>
    <dbReference type="NCBI Taxonomy" id="70448"/>
    <lineage>
        <taxon>Eukaryota</taxon>
        <taxon>Viridiplantae</taxon>
        <taxon>Chlorophyta</taxon>
        <taxon>Mamiellophyceae</taxon>
        <taxon>Mamiellales</taxon>
        <taxon>Bathycoccaceae</taxon>
        <taxon>Ostreococcus</taxon>
    </lineage>
</organism>
<reference evidence="3" key="1">
    <citation type="journal article" date="2006" name="Proc. Natl. Acad. Sci. U.S.A.">
        <title>Genome analysis of the smallest free-living eukaryote Ostreococcus tauri unveils many unique features.</title>
        <authorList>
            <person name="Derelle E."/>
            <person name="Ferraz C."/>
            <person name="Rombauts S."/>
            <person name="Rouze P."/>
            <person name="Worden A.Z."/>
            <person name="Robbens S."/>
            <person name="Partensky F."/>
            <person name="Degroeve S."/>
            <person name="Echeynie S."/>
            <person name="Cooke R."/>
            <person name="Saeys Y."/>
            <person name="Wuyts J."/>
            <person name="Jabbari K."/>
            <person name="Bowler C."/>
            <person name="Panaud O."/>
            <person name="Piegu B."/>
            <person name="Ball S.G."/>
            <person name="Ral J.-P."/>
            <person name="Bouget F.-Y."/>
            <person name="Piganeau G."/>
            <person name="De Baets B."/>
            <person name="Picard A."/>
            <person name="Delseny M."/>
            <person name="Demaille J."/>
            <person name="Van de Peer Y."/>
            <person name="Moreau H."/>
        </authorList>
    </citation>
    <scope>NUCLEOTIDE SEQUENCE [LARGE SCALE GENOMIC DNA]</scope>
    <source>
        <strain evidence="3">OTTH 0595 / CCAP 157/2 / RCC745</strain>
    </source>
</reference>
<proteinExistence type="predicted"/>
<evidence type="ECO:0000256" key="1">
    <source>
        <dbReference type="SAM" id="SignalP"/>
    </source>
</evidence>
<evidence type="ECO:0000313" key="3">
    <source>
        <dbReference type="Proteomes" id="UP000009170"/>
    </source>
</evidence>
<reference evidence="2 3" key="2">
    <citation type="journal article" date="2014" name="BMC Genomics">
        <title>An improved genome of the model marine alga Ostreococcus tauri unfolds by assessing Illumina de novo assemblies.</title>
        <authorList>
            <person name="Blanc-Mathieu R."/>
            <person name="Verhelst B."/>
            <person name="Derelle E."/>
            <person name="Rombauts S."/>
            <person name="Bouget F.Y."/>
            <person name="Carre I."/>
            <person name="Chateau A."/>
            <person name="Eyre-Walker A."/>
            <person name="Grimsley N."/>
            <person name="Moreau H."/>
            <person name="Piegu B."/>
            <person name="Rivals E."/>
            <person name="Schackwitz W."/>
            <person name="Van de Peer Y."/>
            <person name="Piganeau G."/>
        </authorList>
    </citation>
    <scope>NUCLEOTIDE SEQUENCE [LARGE SCALE GENOMIC DNA]</scope>
    <source>
        <strain evidence="3">OTTH 0595 / CCAP 157/2 / RCC745</strain>
    </source>
</reference>
<dbReference type="RefSeq" id="XP_022839652.1">
    <property type="nucleotide sequence ID" value="XM_022983379.1"/>
</dbReference>
<dbReference type="Proteomes" id="UP000009170">
    <property type="component" value="Unassembled WGS sequence"/>
</dbReference>
<dbReference type="PANTHER" id="PTHR35455:SF1">
    <property type="entry name" value="AGAP005842-PA"/>
    <property type="match status" value="1"/>
</dbReference>
<dbReference type="STRING" id="70448.A0A090M4E7"/>
<feature type="signal peptide" evidence="1">
    <location>
        <begin position="1"/>
        <end position="27"/>
    </location>
</feature>
<dbReference type="InterPro" id="IPR031985">
    <property type="entry name" value="DUF4787"/>
</dbReference>